<dbReference type="Proteomes" id="UP000092460">
    <property type="component" value="Unassembled WGS sequence"/>
</dbReference>
<protein>
    <submittedName>
        <fullName evidence="2">Uncharacterized protein</fullName>
    </submittedName>
</protein>
<accession>A0A1B0AZ62</accession>
<reference evidence="3" key="1">
    <citation type="submission" date="2015-01" db="EMBL/GenBank/DDBJ databases">
        <authorList>
            <person name="Aksoy S."/>
            <person name="Warren W."/>
            <person name="Wilson R.K."/>
        </authorList>
    </citation>
    <scope>NUCLEOTIDE SEQUENCE [LARGE SCALE GENOMIC DNA]</scope>
    <source>
        <strain evidence="3">IAEA</strain>
    </source>
</reference>
<keyword evidence="1" id="KW-0472">Membrane</keyword>
<proteinExistence type="predicted"/>
<keyword evidence="3" id="KW-1185">Reference proteome</keyword>
<dbReference type="VEuPathDB" id="VectorBase:GPPI013581"/>
<reference evidence="2" key="2">
    <citation type="submission" date="2020-05" db="UniProtKB">
        <authorList>
            <consortium name="EnsemblMetazoa"/>
        </authorList>
    </citation>
    <scope>IDENTIFICATION</scope>
    <source>
        <strain evidence="2">IAEA</strain>
    </source>
</reference>
<organism evidence="2 3">
    <name type="scientific">Glossina palpalis gambiensis</name>
    <dbReference type="NCBI Taxonomy" id="67801"/>
    <lineage>
        <taxon>Eukaryota</taxon>
        <taxon>Metazoa</taxon>
        <taxon>Ecdysozoa</taxon>
        <taxon>Arthropoda</taxon>
        <taxon>Hexapoda</taxon>
        <taxon>Insecta</taxon>
        <taxon>Pterygota</taxon>
        <taxon>Neoptera</taxon>
        <taxon>Endopterygota</taxon>
        <taxon>Diptera</taxon>
        <taxon>Brachycera</taxon>
        <taxon>Muscomorpha</taxon>
        <taxon>Hippoboscoidea</taxon>
        <taxon>Glossinidae</taxon>
        <taxon>Glossina</taxon>
    </lineage>
</organism>
<feature type="transmembrane region" description="Helical" evidence="1">
    <location>
        <begin position="84"/>
        <end position="105"/>
    </location>
</feature>
<evidence type="ECO:0000256" key="1">
    <source>
        <dbReference type="SAM" id="Phobius"/>
    </source>
</evidence>
<dbReference type="AlphaFoldDB" id="A0A1B0AZ62"/>
<evidence type="ECO:0000313" key="2">
    <source>
        <dbReference type="EnsemblMetazoa" id="GPPI013581-PA"/>
    </source>
</evidence>
<evidence type="ECO:0000313" key="3">
    <source>
        <dbReference type="Proteomes" id="UP000092460"/>
    </source>
</evidence>
<keyword evidence="1" id="KW-1133">Transmembrane helix</keyword>
<name>A0A1B0AZ62_9MUSC</name>
<keyword evidence="1" id="KW-0812">Transmembrane</keyword>
<sequence length="106" mass="11971">DFLLLFYTPVNINETRRLLQFITSLLTAHTLNKFKHITLAATTTTTTTLDNLRLTVKSLESSKGVIFSNHILLPRVVLLGCKSLPYLALAIAFFVFYSLIVVHILH</sequence>
<dbReference type="EMBL" id="JXJN01006188">
    <property type="status" value="NOT_ANNOTATED_CDS"/>
    <property type="molecule type" value="Genomic_DNA"/>
</dbReference>
<dbReference type="EnsemblMetazoa" id="GPPI013581-RA">
    <property type="protein sequence ID" value="GPPI013581-PA"/>
    <property type="gene ID" value="GPPI013581"/>
</dbReference>